<feature type="transmembrane region" description="Helical" evidence="3">
    <location>
        <begin position="113"/>
        <end position="135"/>
    </location>
</feature>
<sequence>MTETNPTSRSGRDPVTPDHGGGDHAATSGEHGATAVGATGNTDRVGRTDRVEHHDHTTRDSFIGTDEPAPRRTNVSWGAIFAGVVTFIALVFVFGLVSIGLGLEEAGGTAVGIWSAIAVIVALGIAGFVSGMLSIRAGFLHGIATWATSLVATLVLVGWVGASVLGALGGAVGNLTQGALQQTEITTEDLGNAADEADVDQQDLEQAQQEAEDTAQQAQDDLATSAWWSVAGLLIGAVVAGFAGAGGSRSVHTRHEDDVTRTPVR</sequence>
<proteinExistence type="predicted"/>
<evidence type="ECO:0008006" key="6">
    <source>
        <dbReference type="Google" id="ProtNLM"/>
    </source>
</evidence>
<evidence type="ECO:0000256" key="1">
    <source>
        <dbReference type="SAM" id="Coils"/>
    </source>
</evidence>
<feature type="transmembrane region" description="Helical" evidence="3">
    <location>
        <begin position="226"/>
        <end position="245"/>
    </location>
</feature>
<feature type="coiled-coil region" evidence="1">
    <location>
        <begin position="190"/>
        <end position="224"/>
    </location>
</feature>
<dbReference type="RefSeq" id="WP_310174458.1">
    <property type="nucleotide sequence ID" value="NZ_BAABHE010000002.1"/>
</dbReference>
<feature type="region of interest" description="Disordered" evidence="2">
    <location>
        <begin position="1"/>
        <end position="68"/>
    </location>
</feature>
<feature type="transmembrane region" description="Helical" evidence="3">
    <location>
        <begin position="147"/>
        <end position="168"/>
    </location>
</feature>
<feature type="compositionally biased region" description="Basic and acidic residues" evidence="2">
    <location>
        <begin position="253"/>
        <end position="265"/>
    </location>
</feature>
<dbReference type="Proteomes" id="UP001183794">
    <property type="component" value="Unassembled WGS sequence"/>
</dbReference>
<keyword evidence="5" id="KW-1185">Reference proteome</keyword>
<evidence type="ECO:0000313" key="5">
    <source>
        <dbReference type="Proteomes" id="UP001183794"/>
    </source>
</evidence>
<feature type="transmembrane region" description="Helical" evidence="3">
    <location>
        <begin position="79"/>
        <end position="101"/>
    </location>
</feature>
<keyword evidence="3" id="KW-0472">Membrane</keyword>
<keyword evidence="3" id="KW-0812">Transmembrane</keyword>
<comment type="caution">
    <text evidence="4">The sequence shown here is derived from an EMBL/GenBank/DDBJ whole genome shotgun (WGS) entry which is preliminary data.</text>
</comment>
<name>A0ABU2B2I5_9MICC</name>
<feature type="compositionally biased region" description="Basic and acidic residues" evidence="2">
    <location>
        <begin position="10"/>
        <end position="22"/>
    </location>
</feature>
<keyword evidence="3" id="KW-1133">Transmembrane helix</keyword>
<feature type="region of interest" description="Disordered" evidence="2">
    <location>
        <begin position="246"/>
        <end position="265"/>
    </location>
</feature>
<keyword evidence="1" id="KW-0175">Coiled coil</keyword>
<gene>
    <name evidence="4" type="ORF">J2S62_002082</name>
</gene>
<dbReference type="EMBL" id="JAVDYJ010000001">
    <property type="protein sequence ID" value="MDR7347825.1"/>
    <property type="molecule type" value="Genomic_DNA"/>
</dbReference>
<evidence type="ECO:0000256" key="2">
    <source>
        <dbReference type="SAM" id="MobiDB-lite"/>
    </source>
</evidence>
<protein>
    <recommendedName>
        <fullName evidence="6">Permease</fullName>
    </recommendedName>
</protein>
<organism evidence="4 5">
    <name type="scientific">Enteractinococcus fodinae</name>
    <dbReference type="NCBI Taxonomy" id="684663"/>
    <lineage>
        <taxon>Bacteria</taxon>
        <taxon>Bacillati</taxon>
        <taxon>Actinomycetota</taxon>
        <taxon>Actinomycetes</taxon>
        <taxon>Micrococcales</taxon>
        <taxon>Micrococcaceae</taxon>
    </lineage>
</organism>
<feature type="compositionally biased region" description="Basic and acidic residues" evidence="2">
    <location>
        <begin position="44"/>
        <end position="59"/>
    </location>
</feature>
<evidence type="ECO:0000313" key="4">
    <source>
        <dbReference type="EMBL" id="MDR7347825.1"/>
    </source>
</evidence>
<accession>A0ABU2B2I5</accession>
<reference evidence="4 5" key="1">
    <citation type="submission" date="2023-07" db="EMBL/GenBank/DDBJ databases">
        <title>Sequencing the genomes of 1000 actinobacteria strains.</title>
        <authorList>
            <person name="Klenk H.-P."/>
        </authorList>
    </citation>
    <scope>NUCLEOTIDE SEQUENCE [LARGE SCALE GENOMIC DNA]</scope>
    <source>
        <strain evidence="4 5">DSM 22966</strain>
    </source>
</reference>
<evidence type="ECO:0000256" key="3">
    <source>
        <dbReference type="SAM" id="Phobius"/>
    </source>
</evidence>